<dbReference type="AlphaFoldDB" id="A0A1J5T9K6"/>
<gene>
    <name evidence="3" type="ORF">GALL_92070</name>
</gene>
<dbReference type="InterPro" id="IPR000305">
    <property type="entry name" value="GIY-YIG_endonuc"/>
</dbReference>
<dbReference type="InterPro" id="IPR035901">
    <property type="entry name" value="GIY-YIG_endonuc_sf"/>
</dbReference>
<evidence type="ECO:0000259" key="1">
    <source>
        <dbReference type="Pfam" id="PF01541"/>
    </source>
</evidence>
<evidence type="ECO:0000259" key="2">
    <source>
        <dbReference type="Pfam" id="PF18755"/>
    </source>
</evidence>
<protein>
    <submittedName>
        <fullName evidence="3">GIY-YIG catalytic domain protein</fullName>
    </submittedName>
</protein>
<accession>A0A1J5T9K6</accession>
<name>A0A1J5T9K6_9ZZZZ</name>
<feature type="domain" description="GIY-YIG" evidence="1">
    <location>
        <begin position="36"/>
        <end position="67"/>
    </location>
</feature>
<dbReference type="CDD" id="cd00719">
    <property type="entry name" value="GIY-YIG_SF"/>
    <property type="match status" value="1"/>
</dbReference>
<dbReference type="Pfam" id="PF01541">
    <property type="entry name" value="GIY-YIG"/>
    <property type="match status" value="1"/>
</dbReference>
<comment type="caution">
    <text evidence="3">The sequence shown here is derived from an EMBL/GenBank/DDBJ whole genome shotgun (WGS) entry which is preliminary data.</text>
</comment>
<proteinExistence type="predicted"/>
<reference evidence="3" key="1">
    <citation type="submission" date="2016-10" db="EMBL/GenBank/DDBJ databases">
        <title>Sequence of Gallionella enrichment culture.</title>
        <authorList>
            <person name="Poehlein A."/>
            <person name="Muehling M."/>
            <person name="Daniel R."/>
        </authorList>
    </citation>
    <scope>NUCLEOTIDE SEQUENCE</scope>
</reference>
<dbReference type="EMBL" id="MLJW01000030">
    <property type="protein sequence ID" value="OIR08822.1"/>
    <property type="molecule type" value="Genomic_DNA"/>
</dbReference>
<organism evidence="3">
    <name type="scientific">mine drainage metagenome</name>
    <dbReference type="NCBI Taxonomy" id="410659"/>
    <lineage>
        <taxon>unclassified sequences</taxon>
        <taxon>metagenomes</taxon>
        <taxon>ecological metagenomes</taxon>
    </lineage>
</organism>
<feature type="domain" description="RAMA" evidence="2">
    <location>
        <begin position="155"/>
        <end position="229"/>
    </location>
</feature>
<dbReference type="Pfam" id="PF18755">
    <property type="entry name" value="RAMA"/>
    <property type="match status" value="1"/>
</dbReference>
<dbReference type="SUPFAM" id="SSF82771">
    <property type="entry name" value="GIY-YIG endonuclease"/>
    <property type="match status" value="1"/>
</dbReference>
<evidence type="ECO:0000313" key="3">
    <source>
        <dbReference type="EMBL" id="OIR08822.1"/>
    </source>
</evidence>
<sequence length="230" mass="26269">MKKKADNLVTEFFEKISWKILEEYPQIINEMIKSKAGLYALYHGDKLYYVGLTMNLKGRLKTHLKDRHTGLWDRFSVYLVTEDHHIKPLESLVLRIVNPKGNHVQGQLPGASNLGRAISKHMSETDANNRAKLLGGSAVTRRIKAKATSKGTLGLKGVVEHRYILRATYKDKQYRATLRKDGLISFNSKQYESPTAAAKMIIKGRAVNGWVFWKYQNDAGEWVPLSRLRK</sequence>
<dbReference type="InterPro" id="IPR040843">
    <property type="entry name" value="RAMA"/>
</dbReference>